<evidence type="ECO:0000313" key="2">
    <source>
        <dbReference type="EMBL" id="KAK3931667.1"/>
    </source>
</evidence>
<evidence type="ECO:0000313" key="3">
    <source>
        <dbReference type="Proteomes" id="UP001219518"/>
    </source>
</evidence>
<dbReference type="Gene3D" id="3.10.10.10">
    <property type="entry name" value="HIV Type 1 Reverse Transcriptase, subunit A, domain 1"/>
    <property type="match status" value="1"/>
</dbReference>
<dbReference type="GO" id="GO:0071897">
    <property type="term" value="P:DNA biosynthetic process"/>
    <property type="evidence" value="ECO:0007669"/>
    <property type="project" value="UniProtKB-ARBA"/>
</dbReference>
<organism evidence="2 3">
    <name type="scientific">Frankliniella fusca</name>
    <dbReference type="NCBI Taxonomy" id="407009"/>
    <lineage>
        <taxon>Eukaryota</taxon>
        <taxon>Metazoa</taxon>
        <taxon>Ecdysozoa</taxon>
        <taxon>Arthropoda</taxon>
        <taxon>Hexapoda</taxon>
        <taxon>Insecta</taxon>
        <taxon>Pterygota</taxon>
        <taxon>Neoptera</taxon>
        <taxon>Paraneoptera</taxon>
        <taxon>Thysanoptera</taxon>
        <taxon>Terebrantia</taxon>
        <taxon>Thripoidea</taxon>
        <taxon>Thripidae</taxon>
        <taxon>Frankliniella</taxon>
    </lineage>
</organism>
<dbReference type="EMBL" id="JAHWGI010001427">
    <property type="protein sequence ID" value="KAK3931667.1"/>
    <property type="molecule type" value="Genomic_DNA"/>
</dbReference>
<accession>A0AAE1I189</accession>
<proteinExistence type="predicted"/>
<feature type="region of interest" description="Disordered" evidence="1">
    <location>
        <begin position="137"/>
        <end position="170"/>
    </location>
</feature>
<name>A0AAE1I189_9NEOP</name>
<sequence length="640" mass="70905">MKVGGRTKRVFCDNGASISIAKSSAVPKSAPRYFGDYTAEGIGRGTLRLMGRALITLECEGYAMDFLFWVCEDEGPPIEEDFLIGLDFLMGFGAKINCRDLLLEFNDFSTPLLPVDSKSNLVRVTFPAKCPIGTLDGADRSTNLTEESSDTTLGLRPGPESVRDGRGPKIERKIENRKFPDVNLDPAKEQAYRLSLGEFPVYLLNKVTLPPCTQMAVLVRPHRKGAACSGSYVVEPGADERPDLNIAFSLAEIRKGEPFHLIMCNLSGEPLQVSKNTPLGYLVEATTDDPPSCAPIRRLGAPQAARTMSDSSDYLNGTGPARGPGHRPYSAAADGQGGDGTVRDKSHTSRVTPDPPPPTPEELLSKVKLDHLDNETRKEIEGLITSFHDIFAVSNERIGRFPGYKHSIPTVEGQIVNKASYRIPYALRQSFQNEIQRLLSLGIIVRSDSEWCNPCLFLVKRMPNGEEKPRLIIDSRGLKRAGYLFKTSRLEPLRSGKTPLPHPLQLVATAKRFEISIPNLALEYPTCPDFRPQELCYQEKTWTKIKKKSIREPRSLWGWLCCDRYIPGLLLAMDLCTTLRPCAELCYSLRAGQSGCGDVNKGSFEISQYMIFALYFLDDILGTVWRSSLEPCPYTAVAVT</sequence>
<reference evidence="2" key="2">
    <citation type="journal article" date="2023" name="BMC Genomics">
        <title>Pest status, molecular evolution, and epigenetic factors derived from the genome assembly of Frankliniella fusca, a thysanopteran phytovirus vector.</title>
        <authorList>
            <person name="Catto M.A."/>
            <person name="Labadie P.E."/>
            <person name="Jacobson A.L."/>
            <person name="Kennedy G.G."/>
            <person name="Srinivasan R."/>
            <person name="Hunt B.G."/>
        </authorList>
    </citation>
    <scope>NUCLEOTIDE SEQUENCE</scope>
    <source>
        <strain evidence="2">PL_HMW_Pooled</strain>
    </source>
</reference>
<feature type="compositionally biased region" description="Polar residues" evidence="1">
    <location>
        <begin position="140"/>
        <end position="152"/>
    </location>
</feature>
<keyword evidence="3" id="KW-1185">Reference proteome</keyword>
<dbReference type="InterPro" id="IPR021109">
    <property type="entry name" value="Peptidase_aspartic_dom_sf"/>
</dbReference>
<reference evidence="2" key="1">
    <citation type="submission" date="2021-07" db="EMBL/GenBank/DDBJ databases">
        <authorList>
            <person name="Catto M.A."/>
            <person name="Jacobson A."/>
            <person name="Kennedy G."/>
            <person name="Labadie P."/>
            <person name="Hunt B.G."/>
            <person name="Srinivasan R."/>
        </authorList>
    </citation>
    <scope>NUCLEOTIDE SEQUENCE</scope>
    <source>
        <strain evidence="2">PL_HMW_Pooled</strain>
        <tissue evidence="2">Head</tissue>
    </source>
</reference>
<dbReference type="SUPFAM" id="SSF56672">
    <property type="entry name" value="DNA/RNA polymerases"/>
    <property type="match status" value="1"/>
</dbReference>
<dbReference type="Gene3D" id="2.40.70.10">
    <property type="entry name" value="Acid Proteases"/>
    <property type="match status" value="1"/>
</dbReference>
<gene>
    <name evidence="2" type="ORF">KUF71_007482</name>
</gene>
<dbReference type="InterPro" id="IPR043502">
    <property type="entry name" value="DNA/RNA_pol_sf"/>
</dbReference>
<feature type="region of interest" description="Disordered" evidence="1">
    <location>
        <begin position="291"/>
        <end position="363"/>
    </location>
</feature>
<feature type="compositionally biased region" description="Polar residues" evidence="1">
    <location>
        <begin position="306"/>
        <end position="315"/>
    </location>
</feature>
<protein>
    <submittedName>
        <fullName evidence="2">Retrovirus-related Pol polyprotein from transposon 17.6</fullName>
    </submittedName>
</protein>
<dbReference type="Proteomes" id="UP001219518">
    <property type="component" value="Unassembled WGS sequence"/>
</dbReference>
<dbReference type="SUPFAM" id="SSF50630">
    <property type="entry name" value="Acid proteases"/>
    <property type="match status" value="1"/>
</dbReference>
<dbReference type="AlphaFoldDB" id="A0AAE1I189"/>
<feature type="compositionally biased region" description="Basic and acidic residues" evidence="1">
    <location>
        <begin position="161"/>
        <end position="170"/>
    </location>
</feature>
<evidence type="ECO:0000256" key="1">
    <source>
        <dbReference type="SAM" id="MobiDB-lite"/>
    </source>
</evidence>
<comment type="caution">
    <text evidence="2">The sequence shown here is derived from an EMBL/GenBank/DDBJ whole genome shotgun (WGS) entry which is preliminary data.</text>
</comment>